<evidence type="ECO:0000256" key="1">
    <source>
        <dbReference type="ARBA" id="ARBA00004141"/>
    </source>
</evidence>
<dbReference type="AlphaFoldDB" id="A0A177YID9"/>
<keyword evidence="4 6" id="KW-1133">Transmembrane helix</keyword>
<dbReference type="EMBL" id="LVHI01000011">
    <property type="protein sequence ID" value="OAK55297.1"/>
    <property type="molecule type" value="Genomic_DNA"/>
</dbReference>
<feature type="transmembrane region" description="Helical" evidence="6">
    <location>
        <begin position="226"/>
        <end position="245"/>
    </location>
</feature>
<feature type="transmembrane region" description="Helical" evidence="6">
    <location>
        <begin position="166"/>
        <end position="185"/>
    </location>
</feature>
<feature type="domain" description="EamA" evidence="7">
    <location>
        <begin position="1"/>
        <end position="124"/>
    </location>
</feature>
<feature type="domain" description="EamA" evidence="7">
    <location>
        <begin position="137"/>
        <end position="263"/>
    </location>
</feature>
<sequence length="290" mass="31122">MILWSSGFIGAELGTAYTSANTLLGWRYVVAVVILGLWCWFRGLRPTWTSVRRQVVLGFFCQFLYLACIFAGVAAGVPAGTSALIAAMQPLVVAALSTRLLGERFGRERAVAMAVGFGGVILVVAGDLGGGSAAWPAYLLPVVGMLSLSVGTVLERRMQTNDPIPLAMFVQGAVAATLFMAWNVVTDDVAPPMTSGFWVAVGWLVVLSTFGAYGVYLFVVRRRGATTASSLLLLTPATTMVWAFLMFDAPITWLAVIGASVVCAREYIARCTFALTRREAPRPSRPIARR</sequence>
<keyword evidence="3 6" id="KW-0812">Transmembrane</keyword>
<evidence type="ECO:0000256" key="5">
    <source>
        <dbReference type="ARBA" id="ARBA00023136"/>
    </source>
</evidence>
<feature type="transmembrane region" description="Helical" evidence="6">
    <location>
        <begin position="251"/>
        <end position="268"/>
    </location>
</feature>
<dbReference type="Pfam" id="PF00892">
    <property type="entry name" value="EamA"/>
    <property type="match status" value="2"/>
</dbReference>
<organism evidence="8 9">
    <name type="scientific">Rhodococcoides kyotonense</name>
    <dbReference type="NCBI Taxonomy" id="398843"/>
    <lineage>
        <taxon>Bacteria</taxon>
        <taxon>Bacillati</taxon>
        <taxon>Actinomycetota</taxon>
        <taxon>Actinomycetes</taxon>
        <taxon>Mycobacteriales</taxon>
        <taxon>Nocardiaceae</taxon>
        <taxon>Rhodococcoides</taxon>
    </lineage>
</organism>
<comment type="caution">
    <text evidence="8">The sequence shown here is derived from an EMBL/GenBank/DDBJ whole genome shotgun (WGS) entry which is preliminary data.</text>
</comment>
<feature type="transmembrane region" description="Helical" evidence="6">
    <location>
        <begin position="135"/>
        <end position="154"/>
    </location>
</feature>
<evidence type="ECO:0000259" key="7">
    <source>
        <dbReference type="Pfam" id="PF00892"/>
    </source>
</evidence>
<reference evidence="8 9" key="1">
    <citation type="submission" date="2016-03" db="EMBL/GenBank/DDBJ databases">
        <title>Genome sequence of Rhodococcus kyotonensis KB10.</title>
        <authorList>
            <person name="Jeong H."/>
            <person name="Hong C.E."/>
            <person name="Jo S.H."/>
            <person name="Park J.M."/>
        </authorList>
    </citation>
    <scope>NUCLEOTIDE SEQUENCE [LARGE SCALE GENOMIC DNA]</scope>
    <source>
        <strain evidence="8 9">KB10</strain>
    </source>
</reference>
<feature type="transmembrane region" description="Helical" evidence="6">
    <location>
        <begin position="55"/>
        <end position="77"/>
    </location>
</feature>
<dbReference type="InterPro" id="IPR000620">
    <property type="entry name" value="EamA_dom"/>
</dbReference>
<keyword evidence="9" id="KW-1185">Reference proteome</keyword>
<feature type="transmembrane region" description="Helical" evidence="6">
    <location>
        <begin position="110"/>
        <end position="129"/>
    </location>
</feature>
<evidence type="ECO:0000256" key="3">
    <source>
        <dbReference type="ARBA" id="ARBA00022692"/>
    </source>
</evidence>
<feature type="transmembrane region" description="Helical" evidence="6">
    <location>
        <begin position="25"/>
        <end position="43"/>
    </location>
</feature>
<evidence type="ECO:0000256" key="2">
    <source>
        <dbReference type="ARBA" id="ARBA00007362"/>
    </source>
</evidence>
<proteinExistence type="inferred from homology"/>
<protein>
    <recommendedName>
        <fullName evidence="7">EamA domain-containing protein</fullName>
    </recommendedName>
</protein>
<dbReference type="PANTHER" id="PTHR32322">
    <property type="entry name" value="INNER MEMBRANE TRANSPORTER"/>
    <property type="match status" value="1"/>
</dbReference>
<dbReference type="PANTHER" id="PTHR32322:SF2">
    <property type="entry name" value="EAMA DOMAIN-CONTAINING PROTEIN"/>
    <property type="match status" value="1"/>
</dbReference>
<keyword evidence="5 6" id="KW-0472">Membrane</keyword>
<dbReference type="Proteomes" id="UP000077519">
    <property type="component" value="Unassembled WGS sequence"/>
</dbReference>
<feature type="transmembrane region" description="Helical" evidence="6">
    <location>
        <begin position="83"/>
        <end position="101"/>
    </location>
</feature>
<gene>
    <name evidence="8" type="ORF">A3K89_20835</name>
</gene>
<evidence type="ECO:0000256" key="6">
    <source>
        <dbReference type="SAM" id="Phobius"/>
    </source>
</evidence>
<evidence type="ECO:0000256" key="4">
    <source>
        <dbReference type="ARBA" id="ARBA00022989"/>
    </source>
</evidence>
<accession>A0A177YID9</accession>
<evidence type="ECO:0000313" key="8">
    <source>
        <dbReference type="EMBL" id="OAK55297.1"/>
    </source>
</evidence>
<comment type="similarity">
    <text evidence="2">Belongs to the EamA transporter family.</text>
</comment>
<dbReference type="InterPro" id="IPR050638">
    <property type="entry name" value="AA-Vitamin_Transporters"/>
</dbReference>
<dbReference type="InterPro" id="IPR037185">
    <property type="entry name" value="EmrE-like"/>
</dbReference>
<dbReference type="GO" id="GO:0016020">
    <property type="term" value="C:membrane"/>
    <property type="evidence" value="ECO:0007669"/>
    <property type="project" value="UniProtKB-SubCell"/>
</dbReference>
<comment type="subcellular location">
    <subcellularLocation>
        <location evidence="1">Membrane</location>
        <topology evidence="1">Multi-pass membrane protein</topology>
    </subcellularLocation>
</comment>
<dbReference type="SUPFAM" id="SSF103481">
    <property type="entry name" value="Multidrug resistance efflux transporter EmrE"/>
    <property type="match status" value="2"/>
</dbReference>
<evidence type="ECO:0000313" key="9">
    <source>
        <dbReference type="Proteomes" id="UP000077519"/>
    </source>
</evidence>
<name>A0A177YID9_9NOCA</name>
<feature type="transmembrane region" description="Helical" evidence="6">
    <location>
        <begin position="197"/>
        <end position="219"/>
    </location>
</feature>